<protein>
    <submittedName>
        <fullName evidence="2">Uncharacterized protein</fullName>
    </submittedName>
</protein>
<proteinExistence type="predicted"/>
<sequence>MHIRSSERRMRYTEEKETKNNPKIPCGNRQDPVGKIGVWFLPSHGHHGCAFLWEKSVHRVLGARLAV</sequence>
<evidence type="ECO:0000256" key="1">
    <source>
        <dbReference type="SAM" id="MobiDB-lite"/>
    </source>
</evidence>
<feature type="compositionally biased region" description="Basic and acidic residues" evidence="1">
    <location>
        <begin position="1"/>
        <end position="20"/>
    </location>
</feature>
<comment type="caution">
    <text evidence="2">The sequence shown here is derived from an EMBL/GenBank/DDBJ whole genome shotgun (WGS) entry which is preliminary data.</text>
</comment>
<gene>
    <name evidence="2" type="ORF">S01H1_66392</name>
</gene>
<dbReference type="EMBL" id="BARS01043895">
    <property type="protein sequence ID" value="GAG30336.1"/>
    <property type="molecule type" value="Genomic_DNA"/>
</dbReference>
<reference evidence="2" key="1">
    <citation type="journal article" date="2014" name="Front. Microbiol.">
        <title>High frequency of phylogenetically diverse reductive dehalogenase-homologous genes in deep subseafloor sedimentary metagenomes.</title>
        <authorList>
            <person name="Kawai M."/>
            <person name="Futagami T."/>
            <person name="Toyoda A."/>
            <person name="Takaki Y."/>
            <person name="Nishi S."/>
            <person name="Hori S."/>
            <person name="Arai W."/>
            <person name="Tsubouchi T."/>
            <person name="Morono Y."/>
            <person name="Uchiyama I."/>
            <person name="Ito T."/>
            <person name="Fujiyama A."/>
            <person name="Inagaki F."/>
            <person name="Takami H."/>
        </authorList>
    </citation>
    <scope>NUCLEOTIDE SEQUENCE</scope>
    <source>
        <strain evidence="2">Expedition CK06-06</strain>
    </source>
</reference>
<feature type="non-terminal residue" evidence="2">
    <location>
        <position position="67"/>
    </location>
</feature>
<name>X0Y063_9ZZZZ</name>
<organism evidence="2">
    <name type="scientific">marine sediment metagenome</name>
    <dbReference type="NCBI Taxonomy" id="412755"/>
    <lineage>
        <taxon>unclassified sequences</taxon>
        <taxon>metagenomes</taxon>
        <taxon>ecological metagenomes</taxon>
    </lineage>
</organism>
<feature type="region of interest" description="Disordered" evidence="1">
    <location>
        <begin position="1"/>
        <end position="29"/>
    </location>
</feature>
<accession>X0Y063</accession>
<evidence type="ECO:0000313" key="2">
    <source>
        <dbReference type="EMBL" id="GAG30336.1"/>
    </source>
</evidence>
<dbReference type="AlphaFoldDB" id="X0Y063"/>